<dbReference type="Pfam" id="PF07687">
    <property type="entry name" value="M20_dimer"/>
    <property type="match status" value="1"/>
</dbReference>
<protein>
    <submittedName>
        <fullName evidence="6">Allantoate amidohydrolase</fullName>
    </submittedName>
</protein>
<evidence type="ECO:0000256" key="3">
    <source>
        <dbReference type="PIRSR" id="PIRSR001235-1"/>
    </source>
</evidence>
<feature type="binding site" evidence="3">
    <location>
        <position position="85"/>
    </location>
    <ligand>
        <name>Zn(2+)</name>
        <dbReference type="ChEBI" id="CHEBI:29105"/>
        <label>1</label>
    </ligand>
</feature>
<dbReference type="PANTHER" id="PTHR32494">
    <property type="entry name" value="ALLANTOATE DEIMINASE-RELATED"/>
    <property type="match status" value="1"/>
</dbReference>
<feature type="binding site" evidence="3">
    <location>
        <position position="131"/>
    </location>
    <ligand>
        <name>Zn(2+)</name>
        <dbReference type="ChEBI" id="CHEBI:29105"/>
        <label>2</label>
    </ligand>
</feature>
<dbReference type="CDD" id="cd03884">
    <property type="entry name" value="M20_bAS"/>
    <property type="match status" value="1"/>
</dbReference>
<evidence type="ECO:0000256" key="2">
    <source>
        <dbReference type="ARBA" id="ARBA00022801"/>
    </source>
</evidence>
<sequence>MMDQASTTLKDDLRQSINWLASFGKTENGGVTRLLYDEAWQQAQQALAQKMSKSGLLVRFDDVGNLFGRLPGTEDNAPVILTGSHLDTVVDGGKYDGAFGVLASLLAVDRLRQQFGAPKRTLEVVALCEEEGSRFPISFWGSGSITGAYQQSDAAGLEDSSGVRFIDAMQQASFGKGDYPEPARNDIACFIETHVEQGVTLELEKNTWAAVTHIVGQQRYTITLTGESNHAGTTPMDRRHDAVYAAAQMIAHVIRRAKQARNGLVATVGRIKAAPNVPNVVPGSCSFTLDIRHHQSDVMNHFSDQALAYFRQQAQKSGISIQITKWMDARPVPLDPKLAELSYSLAQEAGIPCKKMVSGAGHDAQIFGSYCPTALMFVPSHNGISHSPNEFTKLDDLETGVQMLMKLLHHLAY</sequence>
<feature type="binding site" evidence="4">
    <location>
        <position position="292"/>
    </location>
    <ligand>
        <name>allantoate</name>
        <dbReference type="ChEBI" id="CHEBI:17536"/>
    </ligand>
</feature>
<dbReference type="NCBIfam" id="NF006771">
    <property type="entry name" value="PRK09290.1-5"/>
    <property type="match status" value="1"/>
</dbReference>
<keyword evidence="3" id="KW-0479">Metal-binding</keyword>
<comment type="cofactor">
    <cofactor evidence="3">
        <name>Zn(2+)</name>
        <dbReference type="ChEBI" id="CHEBI:29105"/>
    </cofactor>
    <text evidence="3">Binds 2 Zn(2+) ions per subunit.</text>
</comment>
<evidence type="ECO:0000313" key="6">
    <source>
        <dbReference type="EMBL" id="KLI03106.1"/>
    </source>
</evidence>
<dbReference type="NCBIfam" id="TIGR01879">
    <property type="entry name" value="hydantase"/>
    <property type="match status" value="1"/>
</dbReference>
<gene>
    <name evidence="6" type="ORF">SINU_04545</name>
</gene>
<proteinExistence type="inferred from homology"/>
<dbReference type="InterPro" id="IPR002933">
    <property type="entry name" value="Peptidase_M20"/>
</dbReference>
<organism evidence="6 7">
    <name type="scientific">Sporolactobacillus inulinus CASD</name>
    <dbReference type="NCBI Taxonomy" id="1069536"/>
    <lineage>
        <taxon>Bacteria</taxon>
        <taxon>Bacillati</taxon>
        <taxon>Bacillota</taxon>
        <taxon>Bacilli</taxon>
        <taxon>Bacillales</taxon>
        <taxon>Sporolactobacillaceae</taxon>
        <taxon>Sporolactobacillus</taxon>
    </lineage>
</organism>
<dbReference type="RefSeq" id="WP_010025746.1">
    <property type="nucleotide sequence ID" value="NZ_AFVQ02000054.1"/>
</dbReference>
<feature type="binding site" evidence="4">
    <location>
        <position position="219"/>
    </location>
    <ligand>
        <name>allantoate</name>
        <dbReference type="ChEBI" id="CHEBI:17536"/>
    </ligand>
</feature>
<dbReference type="Gene3D" id="3.30.70.360">
    <property type="match status" value="1"/>
</dbReference>
<accession>A0A0U1QR30</accession>
<dbReference type="PIRSF" id="PIRSF001235">
    <property type="entry name" value="Amidase_carbamoylase"/>
    <property type="match status" value="1"/>
</dbReference>
<feature type="binding site" evidence="3">
    <location>
        <position position="96"/>
    </location>
    <ligand>
        <name>Zn(2+)</name>
        <dbReference type="ChEBI" id="CHEBI:29105"/>
        <label>2</label>
    </ligand>
</feature>
<name>A0A0U1QR30_9BACL</name>
<feature type="binding site" evidence="3">
    <location>
        <position position="194"/>
    </location>
    <ligand>
        <name>Zn(2+)</name>
        <dbReference type="ChEBI" id="CHEBI:29105"/>
        <label>1</label>
    </ligand>
</feature>
<dbReference type="GO" id="GO:0016813">
    <property type="term" value="F:hydrolase activity, acting on carbon-nitrogen (but not peptide) bonds, in linear amidines"/>
    <property type="evidence" value="ECO:0007669"/>
    <property type="project" value="InterPro"/>
</dbReference>
<comment type="similarity">
    <text evidence="1">Belongs to the peptidase M20 family.</text>
</comment>
<keyword evidence="3" id="KW-0862">Zinc</keyword>
<dbReference type="Pfam" id="PF01546">
    <property type="entry name" value="Peptidase_M20"/>
    <property type="match status" value="1"/>
</dbReference>
<reference evidence="6 7" key="1">
    <citation type="journal article" date="2011" name="J. Bacteriol.">
        <title>Draft genome sequence of Sporolactobacillus inulinus strain CASD, an efficient D-lactic acid-producing bacterium with high-concentration lactate tolerance capability.</title>
        <authorList>
            <person name="Yu B."/>
            <person name="Su F."/>
            <person name="Wang L."/>
            <person name="Xu K."/>
            <person name="Zhao B."/>
            <person name="Xu P."/>
        </authorList>
    </citation>
    <scope>NUCLEOTIDE SEQUENCE [LARGE SCALE GENOMIC DNA]</scope>
    <source>
        <strain evidence="6 7">CASD</strain>
    </source>
</reference>
<feature type="binding site" evidence="4">
    <location>
        <position position="279"/>
    </location>
    <ligand>
        <name>allantoate</name>
        <dbReference type="ChEBI" id="CHEBI:17536"/>
    </ligand>
</feature>
<dbReference type="InterPro" id="IPR010158">
    <property type="entry name" value="Amidase_Cbmase"/>
</dbReference>
<dbReference type="STRING" id="1069536.SINU_04545"/>
<dbReference type="SUPFAM" id="SSF53187">
    <property type="entry name" value="Zn-dependent exopeptidases"/>
    <property type="match status" value="1"/>
</dbReference>
<evidence type="ECO:0000259" key="5">
    <source>
        <dbReference type="Pfam" id="PF07687"/>
    </source>
</evidence>
<dbReference type="PANTHER" id="PTHR32494:SF5">
    <property type="entry name" value="ALLANTOATE AMIDOHYDROLASE"/>
    <property type="match status" value="1"/>
</dbReference>
<dbReference type="GO" id="GO:0046872">
    <property type="term" value="F:metal ion binding"/>
    <property type="evidence" value="ECO:0007669"/>
    <property type="project" value="UniProtKB-KW"/>
</dbReference>
<evidence type="ECO:0000256" key="1">
    <source>
        <dbReference type="ARBA" id="ARBA00006153"/>
    </source>
</evidence>
<dbReference type="EMBL" id="AFVQ02000054">
    <property type="protein sequence ID" value="KLI03106.1"/>
    <property type="molecule type" value="Genomic_DNA"/>
</dbReference>
<dbReference type="Gene3D" id="3.40.630.10">
    <property type="entry name" value="Zn peptidases"/>
    <property type="match status" value="1"/>
</dbReference>
<feature type="domain" description="Peptidase M20 dimerisation" evidence="5">
    <location>
        <begin position="216"/>
        <end position="312"/>
    </location>
</feature>
<dbReference type="InterPro" id="IPR036264">
    <property type="entry name" value="Bact_exopeptidase_dim_dom"/>
</dbReference>
<dbReference type="AlphaFoldDB" id="A0A0U1QR30"/>
<dbReference type="InterPro" id="IPR011650">
    <property type="entry name" value="Peptidase_M20_dimer"/>
</dbReference>
<dbReference type="Proteomes" id="UP000035553">
    <property type="component" value="Unassembled WGS sequence"/>
</dbReference>
<evidence type="ECO:0000313" key="7">
    <source>
        <dbReference type="Proteomes" id="UP000035553"/>
    </source>
</evidence>
<comment type="caution">
    <text evidence="6">The sequence shown here is derived from an EMBL/GenBank/DDBJ whole genome shotgun (WGS) entry which is preliminary data.</text>
</comment>
<feature type="binding site" evidence="3">
    <location>
        <position position="96"/>
    </location>
    <ligand>
        <name>Zn(2+)</name>
        <dbReference type="ChEBI" id="CHEBI:29105"/>
        <label>1</label>
    </ligand>
</feature>
<dbReference type="OrthoDB" id="9808195at2"/>
<dbReference type="NCBIfam" id="NF006768">
    <property type="entry name" value="PRK09290.1-1"/>
    <property type="match status" value="1"/>
</dbReference>
<evidence type="ECO:0000256" key="4">
    <source>
        <dbReference type="PIRSR" id="PIRSR001235-2"/>
    </source>
</evidence>
<keyword evidence="2 6" id="KW-0378">Hydrolase</keyword>
<keyword evidence="7" id="KW-1185">Reference proteome</keyword>
<feature type="binding site" evidence="3">
    <location>
        <position position="386"/>
    </location>
    <ligand>
        <name>Zn(2+)</name>
        <dbReference type="ChEBI" id="CHEBI:29105"/>
        <label>2</label>
    </ligand>
</feature>
<dbReference type="SUPFAM" id="SSF55031">
    <property type="entry name" value="Bacterial exopeptidase dimerisation domain"/>
    <property type="match status" value="1"/>
</dbReference>